<feature type="compositionally biased region" description="Polar residues" evidence="1">
    <location>
        <begin position="271"/>
        <end position="282"/>
    </location>
</feature>
<organism evidence="2 3">
    <name type="scientific">Nocardiopsis changdeensis</name>
    <dbReference type="NCBI Taxonomy" id="2831969"/>
    <lineage>
        <taxon>Bacteria</taxon>
        <taxon>Bacillati</taxon>
        <taxon>Actinomycetota</taxon>
        <taxon>Actinomycetes</taxon>
        <taxon>Streptosporangiales</taxon>
        <taxon>Nocardiopsidaceae</taxon>
        <taxon>Nocardiopsis</taxon>
    </lineage>
</organism>
<keyword evidence="2" id="KW-0614">Plasmid</keyword>
<dbReference type="EMBL" id="CP074134">
    <property type="protein sequence ID" value="QUX26366.1"/>
    <property type="molecule type" value="Genomic_DNA"/>
</dbReference>
<evidence type="ECO:0008006" key="4">
    <source>
        <dbReference type="Google" id="ProtNLM"/>
    </source>
</evidence>
<proteinExistence type="predicted"/>
<keyword evidence="3" id="KW-1185">Reference proteome</keyword>
<evidence type="ECO:0000256" key="1">
    <source>
        <dbReference type="SAM" id="MobiDB-lite"/>
    </source>
</evidence>
<evidence type="ECO:0000313" key="2">
    <source>
        <dbReference type="EMBL" id="QUX26366.1"/>
    </source>
</evidence>
<sequence length="434" mass="47718">MSVEAYAYVRRLSFGKIPGRKLILANLADTVDNDTKSWAIKPDTLAADSEMETRQAQNHLKALTDTGYLSVLECFNEQGKQTVSRLRIHGPWDLWGGTGRPFPETERPKKDRRLDSYTAREVTAEDRAELRRRLQELADREGFFKDGLPRARWRLGSRAHSLVCWYGLGNTVVHAGKKATVVELTDREGKKKAPLRVRLDYGNGPTTAWVGVDDLTDPTVISATPSEENRISEGVQPSAPSPVGGVQPSAPHGVQPSAPHGVQPSAPLPHQSLSAPRHQVSQEAAKAPARAGSGWVDEEEEKPSAKNGETAAEIVMRRTDATKEEAEKLIESLLEHARRRGRPVGSPSSYINGFRLEDLTYRLGEIRRERAPQGRAGTSEPTGPDAVCAEHREPLDCPVCAFLHPRMAQLLLNRFGPVRRPDLAARLAPADASS</sequence>
<evidence type="ECO:0000313" key="3">
    <source>
        <dbReference type="Proteomes" id="UP000676079"/>
    </source>
</evidence>
<feature type="region of interest" description="Disordered" evidence="1">
    <location>
        <begin position="219"/>
        <end position="308"/>
    </location>
</feature>
<protein>
    <recommendedName>
        <fullName evidence="4">Helix-turn-helix domain-containing protein</fullName>
    </recommendedName>
</protein>
<dbReference type="Proteomes" id="UP000676079">
    <property type="component" value="Plasmid unnamed2"/>
</dbReference>
<gene>
    <name evidence="2" type="ORF">KGD84_32210</name>
</gene>
<name>A0ABX8BW82_9ACTN</name>
<reference evidence="3" key="1">
    <citation type="submission" date="2021-05" db="EMBL/GenBank/DDBJ databases">
        <title>Direct Submission.</title>
        <authorList>
            <person name="Li K."/>
            <person name="Gao J."/>
        </authorList>
    </citation>
    <scope>NUCLEOTIDE SEQUENCE [LARGE SCALE GENOMIC DNA]</scope>
    <source>
        <strain evidence="3">Mg02</strain>
        <plasmid evidence="3">unnamed2</plasmid>
    </source>
</reference>
<accession>A0ABX8BW82</accession>
<dbReference type="RefSeq" id="WP_220566121.1">
    <property type="nucleotide sequence ID" value="NZ_CP074134.1"/>
</dbReference>
<geneLocation type="plasmid" evidence="2 3">
    <name>unnamed2</name>
</geneLocation>